<proteinExistence type="predicted"/>
<evidence type="ECO:0000313" key="1">
    <source>
        <dbReference type="EMBL" id="CAD8884759.1"/>
    </source>
</evidence>
<reference evidence="1" key="1">
    <citation type="submission" date="2021-01" db="EMBL/GenBank/DDBJ databases">
        <authorList>
            <person name="Corre E."/>
            <person name="Pelletier E."/>
            <person name="Niang G."/>
            <person name="Scheremetjew M."/>
            <person name="Finn R."/>
            <person name="Kale V."/>
            <person name="Holt S."/>
            <person name="Cochrane G."/>
            <person name="Meng A."/>
            <person name="Brown T."/>
            <person name="Cohen L."/>
        </authorList>
    </citation>
    <scope>NUCLEOTIDE SEQUENCE</scope>
    <source>
        <strain evidence="1">308</strain>
    </source>
</reference>
<accession>A0A7S1FR59</accession>
<name>A0A7S1FR59_9STRA</name>
<protein>
    <submittedName>
        <fullName evidence="1">Uncharacterized protein</fullName>
    </submittedName>
</protein>
<gene>
    <name evidence="1" type="ORF">CHYS00102_LOCUS11956</name>
</gene>
<dbReference type="AlphaFoldDB" id="A0A7S1FR59"/>
<sequence length="359" mass="40901">MTSRVLHAPYFLRSCAGWGLTRCPETIRRELVEALHDGLADSPREEVNVDVIEKFGDAATPLFVHNYRLNRKVLSTLRTMHEEWAGVPLVEEVSYGLRVYRNNSNLLMHVDRPVTHIISSILHIDHSEDSEPWPIVIEDFQGNTNEVVLESGDMLFYESSKCLHGRPKTFKGSWYSSIFTHYSPVGWDKANKEMDSHYAVPSVWNKMVPNVHNVEDLAVVGTSIKEPQCKDLWCALRDSVKWSGPSEMGSLLTTGGERTPIQVPEVRPGWDYYAPPPHAISRGIANELPHLDDDENDEAYDEAYDDMNDDMYDGMNDGMNDGMHDGMYDAMDDGMNDGMDDDIYNLEEKYSDEIYNEEL</sequence>
<dbReference type="EMBL" id="HBFR01016382">
    <property type="protein sequence ID" value="CAD8884759.1"/>
    <property type="molecule type" value="Transcribed_RNA"/>
</dbReference>
<organism evidence="1">
    <name type="scientific">Corethron hystrix</name>
    <dbReference type="NCBI Taxonomy" id="216773"/>
    <lineage>
        <taxon>Eukaryota</taxon>
        <taxon>Sar</taxon>
        <taxon>Stramenopiles</taxon>
        <taxon>Ochrophyta</taxon>
        <taxon>Bacillariophyta</taxon>
        <taxon>Coscinodiscophyceae</taxon>
        <taxon>Corethrophycidae</taxon>
        <taxon>Corethrales</taxon>
        <taxon>Corethraceae</taxon>
        <taxon>Corethron</taxon>
    </lineage>
</organism>